<proteinExistence type="inferred from homology"/>
<dbReference type="SUPFAM" id="SSF55469">
    <property type="entry name" value="FMN-dependent nitroreductase-like"/>
    <property type="match status" value="1"/>
</dbReference>
<protein>
    <submittedName>
        <fullName evidence="4">Nitroreductase</fullName>
    </submittedName>
</protein>
<dbReference type="PANTHER" id="PTHR43673:SF10">
    <property type="entry name" value="NADH DEHYDROGENASE_NAD(P)H NITROREDUCTASE XCC3605-RELATED"/>
    <property type="match status" value="1"/>
</dbReference>
<evidence type="ECO:0000256" key="2">
    <source>
        <dbReference type="ARBA" id="ARBA00023002"/>
    </source>
</evidence>
<evidence type="ECO:0000313" key="4">
    <source>
        <dbReference type="EMBL" id="SDL55691.1"/>
    </source>
</evidence>
<gene>
    <name evidence="4" type="ORF">SAMN05660642_00222</name>
</gene>
<evidence type="ECO:0000256" key="1">
    <source>
        <dbReference type="ARBA" id="ARBA00007118"/>
    </source>
</evidence>
<dbReference type="AlphaFoldDB" id="A0A1G9L145"/>
<dbReference type="GO" id="GO:0016491">
    <property type="term" value="F:oxidoreductase activity"/>
    <property type="evidence" value="ECO:0007669"/>
    <property type="project" value="UniProtKB-KW"/>
</dbReference>
<dbReference type="InterPro" id="IPR000415">
    <property type="entry name" value="Nitroreductase-like"/>
</dbReference>
<dbReference type="STRING" id="1137991.SAMN05660642_00222"/>
<evidence type="ECO:0000313" key="5">
    <source>
        <dbReference type="Proteomes" id="UP000198680"/>
    </source>
</evidence>
<dbReference type="PANTHER" id="PTHR43673">
    <property type="entry name" value="NAD(P)H NITROREDUCTASE YDGI-RELATED"/>
    <property type="match status" value="1"/>
</dbReference>
<evidence type="ECO:0000259" key="3">
    <source>
        <dbReference type="Pfam" id="PF00881"/>
    </source>
</evidence>
<keyword evidence="5" id="KW-1185">Reference proteome</keyword>
<name>A0A1G9L145_9ACTN</name>
<feature type="domain" description="Nitroreductase" evidence="3">
    <location>
        <begin position="84"/>
        <end position="164"/>
    </location>
</feature>
<dbReference type="Gene3D" id="3.40.109.10">
    <property type="entry name" value="NADH Oxidase"/>
    <property type="match status" value="1"/>
</dbReference>
<dbReference type="InterPro" id="IPR029479">
    <property type="entry name" value="Nitroreductase"/>
</dbReference>
<accession>A0A1G9L145</accession>
<keyword evidence="2" id="KW-0560">Oxidoreductase</keyword>
<organism evidence="4 5">
    <name type="scientific">Geodermatophilus siccatus</name>
    <dbReference type="NCBI Taxonomy" id="1137991"/>
    <lineage>
        <taxon>Bacteria</taxon>
        <taxon>Bacillati</taxon>
        <taxon>Actinomycetota</taxon>
        <taxon>Actinomycetes</taxon>
        <taxon>Geodermatophilales</taxon>
        <taxon>Geodermatophilaceae</taxon>
        <taxon>Geodermatophilus</taxon>
    </lineage>
</organism>
<sequence length="205" mass="21554">MTATNPPTSKTATTAAPLHPLLAERWSPRALDPRHELTVDQLTALLEAARWAPSASNTQPWRFAVALRGSAEHAGVLDALAPGNRAWAHAASALVVAAAETAAPDGTARPWAVYDTGQAVAHLSVQAQHEGLVVHQLGGFDRDRVAALLAAPGEVMPLVVLALGRRDEGVQLAEPFASRETAARDRLPLDQLLLPLQPVAVDPAA</sequence>
<comment type="similarity">
    <text evidence="1">Belongs to the nitroreductase family.</text>
</comment>
<dbReference type="Pfam" id="PF00881">
    <property type="entry name" value="Nitroreductase"/>
    <property type="match status" value="2"/>
</dbReference>
<reference evidence="5" key="1">
    <citation type="submission" date="2016-10" db="EMBL/GenBank/DDBJ databases">
        <authorList>
            <person name="Varghese N."/>
            <person name="Submissions S."/>
        </authorList>
    </citation>
    <scope>NUCLEOTIDE SEQUENCE [LARGE SCALE GENOMIC DNA]</scope>
    <source>
        <strain evidence="5">DSM 45419</strain>
    </source>
</reference>
<dbReference type="RefSeq" id="WP_091212731.1">
    <property type="nucleotide sequence ID" value="NZ_FNHE01000001.1"/>
</dbReference>
<dbReference type="OrthoDB" id="9802510at2"/>
<dbReference type="Proteomes" id="UP000198680">
    <property type="component" value="Unassembled WGS sequence"/>
</dbReference>
<dbReference type="EMBL" id="FNHE01000001">
    <property type="protein sequence ID" value="SDL55691.1"/>
    <property type="molecule type" value="Genomic_DNA"/>
</dbReference>
<feature type="domain" description="Nitroreductase" evidence="3">
    <location>
        <begin position="23"/>
        <end position="81"/>
    </location>
</feature>